<dbReference type="EMBL" id="BMAW01036487">
    <property type="protein sequence ID" value="GFU44224.1"/>
    <property type="molecule type" value="Genomic_DNA"/>
</dbReference>
<reference evidence="1" key="1">
    <citation type="submission" date="2020-08" db="EMBL/GenBank/DDBJ databases">
        <title>Multicomponent nature underlies the extraordinary mechanical properties of spider dragline silk.</title>
        <authorList>
            <person name="Kono N."/>
            <person name="Nakamura H."/>
            <person name="Mori M."/>
            <person name="Yoshida Y."/>
            <person name="Ohtoshi R."/>
            <person name="Malay A.D."/>
            <person name="Moran D.A.P."/>
            <person name="Tomita M."/>
            <person name="Numata K."/>
            <person name="Arakawa K."/>
        </authorList>
    </citation>
    <scope>NUCLEOTIDE SEQUENCE</scope>
</reference>
<comment type="caution">
    <text evidence="1">The sequence shown here is derived from an EMBL/GenBank/DDBJ whole genome shotgun (WGS) entry which is preliminary data.</text>
</comment>
<keyword evidence="2" id="KW-1185">Reference proteome</keyword>
<evidence type="ECO:0000313" key="1">
    <source>
        <dbReference type="EMBL" id="GFU44224.1"/>
    </source>
</evidence>
<accession>A0A8X6UPB4</accession>
<gene>
    <name evidence="1" type="ORF">NPIL_291701</name>
</gene>
<name>A0A8X6UPB4_NEPPI</name>
<proteinExistence type="predicted"/>
<protein>
    <submittedName>
        <fullName evidence="1">Uncharacterized protein</fullName>
    </submittedName>
</protein>
<dbReference type="Proteomes" id="UP000887013">
    <property type="component" value="Unassembled WGS sequence"/>
</dbReference>
<sequence>MLNILDECMQHQLPDGDARQRVCFLSSFLLLNGDLDMNLGRTKDMELAQNMELGEENGSRRDTLITIDDSQENCKIRQNLENVIRKHSDLARVLSTLIKNL</sequence>
<evidence type="ECO:0000313" key="2">
    <source>
        <dbReference type="Proteomes" id="UP000887013"/>
    </source>
</evidence>
<dbReference type="AlphaFoldDB" id="A0A8X6UPB4"/>
<organism evidence="1 2">
    <name type="scientific">Nephila pilipes</name>
    <name type="common">Giant wood spider</name>
    <name type="synonym">Nephila maculata</name>
    <dbReference type="NCBI Taxonomy" id="299642"/>
    <lineage>
        <taxon>Eukaryota</taxon>
        <taxon>Metazoa</taxon>
        <taxon>Ecdysozoa</taxon>
        <taxon>Arthropoda</taxon>
        <taxon>Chelicerata</taxon>
        <taxon>Arachnida</taxon>
        <taxon>Araneae</taxon>
        <taxon>Araneomorphae</taxon>
        <taxon>Entelegynae</taxon>
        <taxon>Araneoidea</taxon>
        <taxon>Nephilidae</taxon>
        <taxon>Nephila</taxon>
    </lineage>
</organism>